<name>A0ABS6L7E0_9GAMM</name>
<evidence type="ECO:0000313" key="2">
    <source>
        <dbReference type="Proteomes" id="UP000699865"/>
    </source>
</evidence>
<evidence type="ECO:0000313" key="1">
    <source>
        <dbReference type="EMBL" id="MBU9837762.1"/>
    </source>
</evidence>
<reference evidence="1 2" key="1">
    <citation type="submission" date="2021-03" db="EMBL/GenBank/DDBJ databases">
        <title>Five novel Rahnella species.</title>
        <authorList>
            <person name="Brady C."/>
            <person name="Asselin J."/>
            <person name="Beer S."/>
            <person name="Bruberg M.B."/>
            <person name="Crampton B."/>
            <person name="Venter S."/>
            <person name="Arnold D."/>
            <person name="Denman S."/>
        </authorList>
    </citation>
    <scope>NUCLEOTIDE SEQUENCE [LARGE SCALE GENOMIC DNA]</scope>
    <source>
        <strain evidence="1 2">L72c</strain>
    </source>
</reference>
<dbReference type="Proteomes" id="UP000699865">
    <property type="component" value="Unassembled WGS sequence"/>
</dbReference>
<accession>A0ABS6L7E0</accession>
<comment type="caution">
    <text evidence="1">The sequence shown here is derived from an EMBL/GenBank/DDBJ whole genome shotgun (WGS) entry which is preliminary data.</text>
</comment>
<protein>
    <recommendedName>
        <fullName evidence="3">LF-82</fullName>
    </recommendedName>
</protein>
<organism evidence="1 2">
    <name type="scientific">Rahnella perminowiae</name>
    <dbReference type="NCBI Taxonomy" id="2816244"/>
    <lineage>
        <taxon>Bacteria</taxon>
        <taxon>Pseudomonadati</taxon>
        <taxon>Pseudomonadota</taxon>
        <taxon>Gammaproteobacteria</taxon>
        <taxon>Enterobacterales</taxon>
        <taxon>Yersiniaceae</taxon>
        <taxon>Rahnella</taxon>
    </lineage>
</organism>
<evidence type="ECO:0008006" key="3">
    <source>
        <dbReference type="Google" id="ProtNLM"/>
    </source>
</evidence>
<gene>
    <name evidence="1" type="ORF">J1786_23520</name>
</gene>
<keyword evidence="2" id="KW-1185">Reference proteome</keyword>
<proteinExistence type="predicted"/>
<dbReference type="RefSeq" id="WP_129952087.1">
    <property type="nucleotide sequence ID" value="NZ_JAFMOU010000072.1"/>
</dbReference>
<dbReference type="EMBL" id="JAFMOU010000072">
    <property type="protein sequence ID" value="MBU9837762.1"/>
    <property type="molecule type" value="Genomic_DNA"/>
</dbReference>
<sequence>MGKDSNFDIVYREEVRDWIPPGRYIFFQRREEYGGGYWLGQVYADWFSFVVEEPVSLHRGMQYLISIKSNEEGIMKFDDSLDNFMLTSE</sequence>